<dbReference type="OrthoDB" id="3465313at2759"/>
<dbReference type="Pfam" id="PF20150">
    <property type="entry name" value="2EXR"/>
    <property type="match status" value="1"/>
</dbReference>
<comment type="caution">
    <text evidence="2">The sequence shown here is derived from an EMBL/GenBank/DDBJ whole genome shotgun (WGS) entry which is preliminary data.</text>
</comment>
<protein>
    <recommendedName>
        <fullName evidence="1">2EXR domain-containing protein</fullName>
    </recommendedName>
</protein>
<dbReference type="AlphaFoldDB" id="A0A9N9KWS9"/>
<dbReference type="InterPro" id="IPR045518">
    <property type="entry name" value="2EXR"/>
</dbReference>
<accession>A0A9N9KWS9</accession>
<dbReference type="EMBL" id="CAJVRL010000051">
    <property type="protein sequence ID" value="CAG8953550.1"/>
    <property type="molecule type" value="Genomic_DNA"/>
</dbReference>
<evidence type="ECO:0000313" key="2">
    <source>
        <dbReference type="EMBL" id="CAG8953550.1"/>
    </source>
</evidence>
<reference evidence="2" key="1">
    <citation type="submission" date="2021-07" db="EMBL/GenBank/DDBJ databases">
        <authorList>
            <person name="Durling M."/>
        </authorList>
    </citation>
    <scope>NUCLEOTIDE SEQUENCE</scope>
</reference>
<keyword evidence="3" id="KW-1185">Reference proteome</keyword>
<proteinExistence type="predicted"/>
<dbReference type="PANTHER" id="PTHR35910:SF6">
    <property type="entry name" value="2EXR DOMAIN-CONTAINING PROTEIN"/>
    <property type="match status" value="1"/>
</dbReference>
<name>A0A9N9KWS9_9HELO</name>
<evidence type="ECO:0000259" key="1">
    <source>
        <dbReference type="Pfam" id="PF20150"/>
    </source>
</evidence>
<evidence type="ECO:0000313" key="3">
    <source>
        <dbReference type="Proteomes" id="UP000696280"/>
    </source>
</evidence>
<gene>
    <name evidence="2" type="ORF">HYFRA_00010007</name>
</gene>
<organism evidence="2 3">
    <name type="scientific">Hymenoscyphus fraxineus</name>
    <dbReference type="NCBI Taxonomy" id="746836"/>
    <lineage>
        <taxon>Eukaryota</taxon>
        <taxon>Fungi</taxon>
        <taxon>Dikarya</taxon>
        <taxon>Ascomycota</taxon>
        <taxon>Pezizomycotina</taxon>
        <taxon>Leotiomycetes</taxon>
        <taxon>Helotiales</taxon>
        <taxon>Helotiaceae</taxon>
        <taxon>Hymenoscyphus</taxon>
    </lineage>
</organism>
<sequence length="367" mass="41600">MEPSSSPSPGNIGRQGVEISHIAPSNLHPSLTSSLVTRDTIDSFASRGLTKNLVQMNTLEAARTFTLFPRLSTEIRLKIWRMHLESGRELLLRGYYKEHSQGTRAMEDLELQAFDPRCRQSALLHVNFESRTEALKLHKAFGAGEITAGSSLMKINVTSTEKLPGTATEAVVKYTAPKSYYNPTADTFIIDGSNPGSWYPTSNTTSPGYPTTQMFQEIESLVYINLLWVRGVGFAEAIAVRAQEEDSRVGHREYSRVVQWSNFRKLKYLTVWVLTCTLTAEHFKQKGKDATDEIKRGLEEEFKKLEMEDPSRSVPKITLQVKFSRYFPGFFKYAGENTLDYGYWWNESGGWRNEPGEKVTKLGERIN</sequence>
<dbReference type="Proteomes" id="UP000696280">
    <property type="component" value="Unassembled WGS sequence"/>
</dbReference>
<dbReference type="PANTHER" id="PTHR35910">
    <property type="entry name" value="2EXR DOMAIN-CONTAINING PROTEIN"/>
    <property type="match status" value="1"/>
</dbReference>
<feature type="domain" description="2EXR" evidence="1">
    <location>
        <begin position="65"/>
        <end position="185"/>
    </location>
</feature>